<dbReference type="AlphaFoldDB" id="A0AB39U768"/>
<name>A0AB39U768_9BIFI</name>
<dbReference type="RefSeq" id="WP_369344344.1">
    <property type="nucleotide sequence ID" value="NZ_CP129674.1"/>
</dbReference>
<protein>
    <submittedName>
        <fullName evidence="1">Uncharacterized protein</fullName>
    </submittedName>
</protein>
<sequence length="163" mass="18363">MIRERRGSRRAIVIALILVIALFSGAMLYPKVYEKMTGYTLFQPAVDTAHTDIKIPGSSLFSQRVLKQGARHIENDVSFMRGCAITHISYSGDGSYNGQSFEREQILNRYGSEAQFLMSYRCYSFNEQTSSMSPADTYVYLLTYNPQKSEDGTGWVTTEHGNG</sequence>
<accession>A0AB39U768</accession>
<organism evidence="1">
    <name type="scientific">Bifidobacterium aquikefiricola</name>
    <dbReference type="NCBI Taxonomy" id="3059038"/>
    <lineage>
        <taxon>Bacteria</taxon>
        <taxon>Bacillati</taxon>
        <taxon>Actinomycetota</taxon>
        <taxon>Actinomycetes</taxon>
        <taxon>Bifidobacteriales</taxon>
        <taxon>Bifidobacteriaceae</taxon>
        <taxon>Bifidobacterium</taxon>
    </lineage>
</organism>
<evidence type="ECO:0000313" key="1">
    <source>
        <dbReference type="EMBL" id="XDS44798.1"/>
    </source>
</evidence>
<dbReference type="EMBL" id="CP129674">
    <property type="protein sequence ID" value="XDS44798.1"/>
    <property type="molecule type" value="Genomic_DNA"/>
</dbReference>
<dbReference type="KEGG" id="baqk:QN215_01285"/>
<reference evidence="1" key="1">
    <citation type="submission" date="2023-07" db="EMBL/GenBank/DDBJ databases">
        <title>Bifidobacterium aquikefiriaerophilum sp. nov. and Bifidobacterium eccum sp. nov., isolated from water kefir.</title>
        <authorList>
            <person name="Breselge S."/>
            <person name="Bellassi P."/>
            <person name="Barcenilla C."/>
            <person name="Alvarez-Ordonez A."/>
            <person name="Morelli L."/>
            <person name="Cotter P.D."/>
        </authorList>
    </citation>
    <scope>NUCLEOTIDE SEQUENCE</scope>
    <source>
        <strain evidence="1">WK041_4_12</strain>
    </source>
</reference>
<proteinExistence type="predicted"/>
<gene>
    <name evidence="1" type="ORF">QN215_01285</name>
</gene>